<dbReference type="Pfam" id="PF13938">
    <property type="entry name" value="DUF4213"/>
    <property type="match status" value="1"/>
</dbReference>
<dbReference type="Proteomes" id="UP000278222">
    <property type="component" value="Unassembled WGS sequence"/>
</dbReference>
<dbReference type="Gene3D" id="3.40.50.11590">
    <property type="match status" value="1"/>
</dbReference>
<dbReference type="Gene3D" id="3.30.390.100">
    <property type="match status" value="1"/>
</dbReference>
<feature type="domain" description="Putative heavy-metal chelation" evidence="1">
    <location>
        <begin position="109"/>
        <end position="233"/>
    </location>
</feature>
<accession>A0A3N1M2V9</accession>
<dbReference type="AlphaFoldDB" id="A0A3N1M2V9"/>
<gene>
    <name evidence="3" type="ORF">EDC65_1061</name>
</gene>
<dbReference type="OrthoDB" id="5918880at2"/>
<dbReference type="SUPFAM" id="SSF159713">
    <property type="entry name" value="Dhaf3308-like"/>
    <property type="match status" value="1"/>
</dbReference>
<dbReference type="RefSeq" id="WP_123688586.1">
    <property type="nucleotide sequence ID" value="NZ_AP019700.1"/>
</dbReference>
<protein>
    <recommendedName>
        <fullName evidence="5">Heavy-metal chelation protein</fullName>
    </recommendedName>
</protein>
<dbReference type="InterPro" id="IPR007161">
    <property type="entry name" value="DUF364"/>
</dbReference>
<sequence length="238" mass="24207">MILAQLRAALMEGVPAVPAARVVVGVNWVLVEGPDGTGLSHAPVRSAPGCRPIPQAGRLAGTSLRDLAAGMDSDNPFEVAIAIAAANAHHNRPDLEGEPGNALEDAGREGCPTVVIGRFPGLDRTIPHAKVVERRPGPGDYSEAEAGRLIAEAELVLVTASTLGNGSLAGLLDLAAGKRVVLVGPGTPLAPGLFDCGIARLAGLVIADPDHAARVIMEGGAVRGLRQAGRNVTLARPA</sequence>
<dbReference type="InterPro" id="IPR025251">
    <property type="entry name" value="DUF4213"/>
</dbReference>
<organism evidence="3 4">
    <name type="scientific">Stella humosa</name>
    <dbReference type="NCBI Taxonomy" id="94"/>
    <lineage>
        <taxon>Bacteria</taxon>
        <taxon>Pseudomonadati</taxon>
        <taxon>Pseudomonadota</taxon>
        <taxon>Alphaproteobacteria</taxon>
        <taxon>Rhodospirillales</taxon>
        <taxon>Stellaceae</taxon>
        <taxon>Stella</taxon>
    </lineage>
</organism>
<evidence type="ECO:0000313" key="4">
    <source>
        <dbReference type="Proteomes" id="UP000278222"/>
    </source>
</evidence>
<keyword evidence="4" id="KW-1185">Reference proteome</keyword>
<evidence type="ECO:0000259" key="1">
    <source>
        <dbReference type="Pfam" id="PF04016"/>
    </source>
</evidence>
<feature type="domain" description="DUF4213" evidence="2">
    <location>
        <begin position="9"/>
        <end position="88"/>
    </location>
</feature>
<dbReference type="Pfam" id="PF04016">
    <property type="entry name" value="DUF364"/>
    <property type="match status" value="1"/>
</dbReference>
<name>A0A3N1M2V9_9PROT</name>
<comment type="caution">
    <text evidence="3">The sequence shown here is derived from an EMBL/GenBank/DDBJ whole genome shotgun (WGS) entry which is preliminary data.</text>
</comment>
<evidence type="ECO:0000313" key="3">
    <source>
        <dbReference type="EMBL" id="ROQ01874.1"/>
    </source>
</evidence>
<evidence type="ECO:0008006" key="5">
    <source>
        <dbReference type="Google" id="ProtNLM"/>
    </source>
</evidence>
<dbReference type="EMBL" id="RJKX01000011">
    <property type="protein sequence ID" value="ROQ01874.1"/>
    <property type="molecule type" value="Genomic_DNA"/>
</dbReference>
<reference evidence="3 4" key="1">
    <citation type="submission" date="2018-11" db="EMBL/GenBank/DDBJ databases">
        <title>Genomic Encyclopedia of Type Strains, Phase IV (KMG-IV): sequencing the most valuable type-strain genomes for metagenomic binning, comparative biology and taxonomic classification.</title>
        <authorList>
            <person name="Goeker M."/>
        </authorList>
    </citation>
    <scope>NUCLEOTIDE SEQUENCE [LARGE SCALE GENOMIC DNA]</scope>
    <source>
        <strain evidence="3 4">DSM 5900</strain>
    </source>
</reference>
<evidence type="ECO:0000259" key="2">
    <source>
        <dbReference type="Pfam" id="PF13938"/>
    </source>
</evidence>
<proteinExistence type="predicted"/>